<evidence type="ECO:0000313" key="3">
    <source>
        <dbReference type="Proteomes" id="UP000028186"/>
    </source>
</evidence>
<name>A0A068TA93_NEOGA</name>
<dbReference type="InterPro" id="IPR007712">
    <property type="entry name" value="RelE/ParE_toxin"/>
</dbReference>
<dbReference type="Gene3D" id="3.30.2310.20">
    <property type="entry name" value="RelE-like"/>
    <property type="match status" value="1"/>
</dbReference>
<evidence type="ECO:0000313" key="2">
    <source>
        <dbReference type="EMBL" id="CDN54971.1"/>
    </source>
</evidence>
<dbReference type="PATRIC" id="fig|1028801.3.peg.2681"/>
<dbReference type="Proteomes" id="UP000028186">
    <property type="component" value="Chromosome I"/>
</dbReference>
<sequence length="100" mass="11271">MAKMVVYSSRARDDMLDIWSWIADKSGVAMADAVAERLEARISRLSDHPEMGPGRPDIAQSARMLLVERWLALYAIADDTVRVVRIVDGAADLRRVKWDT</sequence>
<dbReference type="AlphaFoldDB" id="A0A068TA93"/>
<dbReference type="KEGG" id="ngl:RG1141_CH26340"/>
<keyword evidence="1" id="KW-1277">Toxin-antitoxin system</keyword>
<organism evidence="2 3">
    <name type="scientific">Neorhizobium galegae bv. officinalis bv. officinalis str. HAMBI 1141</name>
    <dbReference type="NCBI Taxonomy" id="1028801"/>
    <lineage>
        <taxon>Bacteria</taxon>
        <taxon>Pseudomonadati</taxon>
        <taxon>Pseudomonadota</taxon>
        <taxon>Alphaproteobacteria</taxon>
        <taxon>Hyphomicrobiales</taxon>
        <taxon>Rhizobiaceae</taxon>
        <taxon>Rhizobium/Agrobacterium group</taxon>
        <taxon>Neorhizobium</taxon>
    </lineage>
</organism>
<gene>
    <name evidence="2" type="ORF">RG1141_CH26340</name>
</gene>
<dbReference type="Pfam" id="PF05016">
    <property type="entry name" value="ParE_toxin"/>
    <property type="match status" value="1"/>
</dbReference>
<accession>A0A068TA93</accession>
<dbReference type="eggNOG" id="COG3668">
    <property type="taxonomic scope" value="Bacteria"/>
</dbReference>
<dbReference type="RefSeq" id="WP_038544399.1">
    <property type="nucleotide sequence ID" value="NZ_HG938355.1"/>
</dbReference>
<reference evidence="3" key="1">
    <citation type="journal article" date="2014" name="BMC Genomics">
        <title>Genome sequencing of two Neorhizobium galegae strains reveals a noeT gene responsible for the unusual acetylation of the nodulation factors.</title>
        <authorList>
            <person name="Osterman J."/>
            <person name="Marsh J."/>
            <person name="Laine P.K."/>
            <person name="Zeng Z."/>
            <person name="Alatalo E."/>
            <person name="Sullivan J.T."/>
            <person name="Young J.P."/>
            <person name="Thomas-Oates J."/>
            <person name="Paulin L."/>
            <person name="Lindstrom K."/>
        </authorList>
    </citation>
    <scope>NUCLEOTIDE SEQUENCE [LARGE SCALE GENOMIC DNA]</scope>
    <source>
        <strain evidence="3">HAMBI 1141</strain>
    </source>
</reference>
<proteinExistence type="predicted"/>
<dbReference type="HOGENOM" id="CLU_147162_10_1_5"/>
<dbReference type="InterPro" id="IPR035093">
    <property type="entry name" value="RelE/ParE_toxin_dom_sf"/>
</dbReference>
<dbReference type="EMBL" id="HG938355">
    <property type="protein sequence ID" value="CDN54971.1"/>
    <property type="molecule type" value="Genomic_DNA"/>
</dbReference>
<protein>
    <submittedName>
        <fullName evidence="2">Plasmid stabilization system protein</fullName>
    </submittedName>
</protein>
<evidence type="ECO:0000256" key="1">
    <source>
        <dbReference type="ARBA" id="ARBA00022649"/>
    </source>
</evidence>